<gene>
    <name evidence="3" type="ORF">B0I10_1045</name>
</gene>
<dbReference type="NCBIfam" id="TIGR04183">
    <property type="entry name" value="Por_Secre_tail"/>
    <property type="match status" value="1"/>
</dbReference>
<dbReference type="InterPro" id="IPR011045">
    <property type="entry name" value="N2O_reductase_N"/>
</dbReference>
<dbReference type="Gene3D" id="2.120.10.80">
    <property type="entry name" value="Kelch-type beta propeller"/>
    <property type="match status" value="1"/>
</dbReference>
<feature type="domain" description="Secretion system C-terminal sorting" evidence="2">
    <location>
        <begin position="740"/>
        <end position="807"/>
    </location>
</feature>
<keyword evidence="4" id="KW-1185">Reference proteome</keyword>
<dbReference type="OrthoDB" id="1363275at2"/>
<evidence type="ECO:0000259" key="2">
    <source>
        <dbReference type="Pfam" id="PF18962"/>
    </source>
</evidence>
<reference evidence="3 4" key="1">
    <citation type="submission" date="2018-06" db="EMBL/GenBank/DDBJ databases">
        <title>Genomic Encyclopedia of Type Strains, Phase III (KMG-III): the genomes of soil and plant-associated and newly described type strains.</title>
        <authorList>
            <person name="Whitman W."/>
        </authorList>
    </citation>
    <scope>NUCLEOTIDE SEQUENCE [LARGE SCALE GENOMIC DNA]</scope>
    <source>
        <strain evidence="3 4">CGMCC 1.12504</strain>
    </source>
</reference>
<sequence>MNPKLISTFIKFNHYYPPLLLFKFFLLSVLFSNYCSGQSWESIPLAPGLNQMAAYQCVAGGNYLYAGDQYGDNFYRYDGSTWQSIPLAPGLIQMDAQKCVAGGNYLYAQDQFGDNFYRFDGSSWQSIPLAPGLNQMSAYQCVAGGNYLYAGDQYGDNFYRYDGSSWQSIPLAPGLIQMDAQKCVAGGNYLYAQDQFGDNFYRFDGSSWQSIPLAPGLNQMAAYQCVAGGNYLYAGDQYGDNFYRYDGVSWQSIPLAPGLNQMDAQKCVAGGNTLYAQDQFGDNFYRYSEVIVLPPTAFDQIFCAGVVVSDLVASGTDLQWYDVATGGAALNLNTTLVAGNYYVSQTVSGVESERTLIEVTILTPITYYADADGDGYGNAAILQLSCIQPPGYVLNNDDCDDTNNTVYPGAAEICYDGLDNDCDGTIDNGCTPIVTGVQSSQCGITLAAVDSYVTANIVSGAQGYRFRVTNTATNEVQAIDRFLRQFRITQLSNYAFNTTYAVEVSVRINNVWQPFYGTPCTITTPDTTTQIQASQCNTTMNNINNAIFANIVPFATGYRFRITNSLDPTDVQTSDRVIRDLRLNTLPNIQYNTTYNVEVAVRNTDGTYLSYGSVCNITTPLFPTIGLQDAQCDEYQVTSNTTTLFAASYPGAQQYRFLLENESQSYSQTFDRPLRTVTLNNFTGLLPGTTYTVRVAIRLNGVWGPYGKSCTIITPGAGRPDEVTRMDENNVNGFKAIAIPNPFATSFGIEVSTSNTETVSLTVYDMAGRLLEVKEVKAQDATNYQIGDRYPSGVYNVIVTQGDETRTLRVVKQ</sequence>
<dbReference type="InterPro" id="IPR003961">
    <property type="entry name" value="FN3_dom"/>
</dbReference>
<comment type="caution">
    <text evidence="3">The sequence shown here is derived from an EMBL/GenBank/DDBJ whole genome shotgun (WGS) entry which is preliminary data.</text>
</comment>
<dbReference type="RefSeq" id="WP_112085339.1">
    <property type="nucleotide sequence ID" value="NZ_QLSV01000004.1"/>
</dbReference>
<dbReference type="InterPro" id="IPR026444">
    <property type="entry name" value="Secre_tail"/>
</dbReference>
<dbReference type="SUPFAM" id="SSF50974">
    <property type="entry name" value="Nitrous oxide reductase, N-terminal domain"/>
    <property type="match status" value="1"/>
</dbReference>
<name>A0A328WR96_9FLAO</name>
<dbReference type="Pfam" id="PF11617">
    <property type="entry name" value="Cu-binding_MopE"/>
    <property type="match status" value="1"/>
</dbReference>
<dbReference type="Pfam" id="PF18962">
    <property type="entry name" value="Por_Secre_tail"/>
    <property type="match status" value="1"/>
</dbReference>
<dbReference type="Proteomes" id="UP000249518">
    <property type="component" value="Unassembled WGS sequence"/>
</dbReference>
<dbReference type="AlphaFoldDB" id="A0A328WR96"/>
<proteinExistence type="predicted"/>
<organism evidence="3 4">
    <name type="scientific">Flavobacterium lacus</name>
    <dbReference type="NCBI Taxonomy" id="1353778"/>
    <lineage>
        <taxon>Bacteria</taxon>
        <taxon>Pseudomonadati</taxon>
        <taxon>Bacteroidota</taxon>
        <taxon>Flavobacteriia</taxon>
        <taxon>Flavobacteriales</taxon>
        <taxon>Flavobacteriaceae</taxon>
        <taxon>Flavobacterium</taxon>
    </lineage>
</organism>
<dbReference type="InterPro" id="IPR021655">
    <property type="entry name" value="Put_metal-bd"/>
</dbReference>
<accession>A0A328WR96</accession>
<dbReference type="InterPro" id="IPR015915">
    <property type="entry name" value="Kelch-typ_b-propeller"/>
</dbReference>
<dbReference type="EMBL" id="QLSV01000004">
    <property type="protein sequence ID" value="RAR48870.1"/>
    <property type="molecule type" value="Genomic_DNA"/>
</dbReference>
<evidence type="ECO:0000313" key="4">
    <source>
        <dbReference type="Proteomes" id="UP000249518"/>
    </source>
</evidence>
<dbReference type="CDD" id="cd00063">
    <property type="entry name" value="FN3"/>
    <property type="match status" value="1"/>
</dbReference>
<protein>
    <submittedName>
        <fullName evidence="3">Putative secreted protein (Por secretion system target)</fullName>
    </submittedName>
</protein>
<keyword evidence="1" id="KW-0732">Signal</keyword>
<dbReference type="SUPFAM" id="SSF49265">
    <property type="entry name" value="Fibronectin type III"/>
    <property type="match status" value="1"/>
</dbReference>
<evidence type="ECO:0000313" key="3">
    <source>
        <dbReference type="EMBL" id="RAR48870.1"/>
    </source>
</evidence>
<evidence type="ECO:0000256" key="1">
    <source>
        <dbReference type="ARBA" id="ARBA00022729"/>
    </source>
</evidence>
<dbReference type="InterPro" id="IPR036116">
    <property type="entry name" value="FN3_sf"/>
</dbReference>